<dbReference type="GO" id="GO:0030246">
    <property type="term" value="F:carbohydrate binding"/>
    <property type="evidence" value="ECO:0007669"/>
    <property type="project" value="UniProtKB-ARBA"/>
</dbReference>
<proteinExistence type="inferred from homology"/>
<keyword evidence="3" id="KW-0732">Signal</keyword>
<name>A0A930YEB8_9ACTN</name>
<dbReference type="InterPro" id="IPR025997">
    <property type="entry name" value="SBP_2_dom"/>
</dbReference>
<dbReference type="PANTHER" id="PTHR46847">
    <property type="entry name" value="D-ALLOSE-BINDING PERIPLASMIC PROTEIN-RELATED"/>
    <property type="match status" value="1"/>
</dbReference>
<accession>A0A930YEB8</accession>
<dbReference type="Gene3D" id="3.40.50.2300">
    <property type="match status" value="2"/>
</dbReference>
<dbReference type="PANTHER" id="PTHR46847:SF3">
    <property type="entry name" value="GALACTOFURANOSE-BINDING PROTEIN YTFQ"/>
    <property type="match status" value="1"/>
</dbReference>
<dbReference type="Pfam" id="PF13407">
    <property type="entry name" value="Peripla_BP_4"/>
    <property type="match status" value="1"/>
</dbReference>
<evidence type="ECO:0000313" key="5">
    <source>
        <dbReference type="EMBL" id="MBF4163344.1"/>
    </source>
</evidence>
<dbReference type="GO" id="GO:0030313">
    <property type="term" value="C:cell envelope"/>
    <property type="evidence" value="ECO:0007669"/>
    <property type="project" value="UniProtKB-SubCell"/>
</dbReference>
<dbReference type="EMBL" id="JADIVZ010000011">
    <property type="protein sequence ID" value="MBF4163344.1"/>
    <property type="molecule type" value="Genomic_DNA"/>
</dbReference>
<evidence type="ECO:0000256" key="2">
    <source>
        <dbReference type="ARBA" id="ARBA00007639"/>
    </source>
</evidence>
<evidence type="ECO:0000256" key="1">
    <source>
        <dbReference type="ARBA" id="ARBA00004196"/>
    </source>
</evidence>
<feature type="domain" description="Periplasmic binding protein" evidence="4">
    <location>
        <begin position="31"/>
        <end position="286"/>
    </location>
</feature>
<dbReference type="CDD" id="cd01536">
    <property type="entry name" value="PBP1_ABC_sugar_binding-like"/>
    <property type="match status" value="1"/>
</dbReference>
<dbReference type="Proteomes" id="UP000656804">
    <property type="component" value="Unassembled WGS sequence"/>
</dbReference>
<organism evidence="5 6">
    <name type="scientific">Nocardioides acrostichi</name>
    <dbReference type="NCBI Taxonomy" id="2784339"/>
    <lineage>
        <taxon>Bacteria</taxon>
        <taxon>Bacillati</taxon>
        <taxon>Actinomycetota</taxon>
        <taxon>Actinomycetes</taxon>
        <taxon>Propionibacteriales</taxon>
        <taxon>Nocardioidaceae</taxon>
        <taxon>Nocardioides</taxon>
    </lineage>
</organism>
<evidence type="ECO:0000259" key="4">
    <source>
        <dbReference type="Pfam" id="PF13407"/>
    </source>
</evidence>
<dbReference type="AlphaFoldDB" id="A0A930YEB8"/>
<comment type="subcellular location">
    <subcellularLocation>
        <location evidence="1">Cell envelope</location>
    </subcellularLocation>
</comment>
<gene>
    <name evidence="5" type="ORF">ISG29_16760</name>
</gene>
<comment type="similarity">
    <text evidence="2">Belongs to the bacterial solute-binding protein 2 family.</text>
</comment>
<dbReference type="InterPro" id="IPR028082">
    <property type="entry name" value="Peripla_BP_I"/>
</dbReference>
<comment type="caution">
    <text evidence="5">The sequence shown here is derived from an EMBL/GenBank/DDBJ whole genome shotgun (WGS) entry which is preliminary data.</text>
</comment>
<evidence type="ECO:0000256" key="3">
    <source>
        <dbReference type="ARBA" id="ARBA00022729"/>
    </source>
</evidence>
<reference evidence="5" key="1">
    <citation type="submission" date="2020-11" db="EMBL/GenBank/DDBJ databases">
        <title>Nocardioides sp. CBS4Y-1, whole genome shotgun sequence.</title>
        <authorList>
            <person name="Tuo L."/>
        </authorList>
    </citation>
    <scope>NUCLEOTIDE SEQUENCE</scope>
    <source>
        <strain evidence="5">CBS4Y-1</strain>
    </source>
</reference>
<evidence type="ECO:0000313" key="6">
    <source>
        <dbReference type="Proteomes" id="UP000656804"/>
    </source>
</evidence>
<sequence>MALSAAPLAACGGESTTSSASSDAAKICVDFPRSDTDFWNAFISYVPQYADEMDLDVSTSNSAGDVQKLVANVTACVNQGGKAVVIAPQDTAAVAPLLEQMAAKDIPVVSLDTAPDSGTAYMVVRADNKALGEQACEYLGEQMGGKGAVVELMGGQDSVNGRDRREGFGECMKSKYPDIRVIEEPSEWEADKAQSQLQTAIGANQDVRGVYMASSFALAGTIQVLKAAGKPTDPSDPDHVFVVSNDGIPQEYKDISEGTLDATVSQPADLYAKYGLYYAEAAIKGETFEPGETDHDSTIVEDDNGFLEDQLPSVLVTKDNVDDPDLWGNTL</sequence>
<protein>
    <submittedName>
        <fullName evidence="5">Sugar ABC transporter substrate-binding protein</fullName>
    </submittedName>
</protein>
<keyword evidence="6" id="KW-1185">Reference proteome</keyword>
<dbReference type="SUPFAM" id="SSF53822">
    <property type="entry name" value="Periplasmic binding protein-like I"/>
    <property type="match status" value="1"/>
</dbReference>